<dbReference type="GO" id="GO:0045717">
    <property type="term" value="P:negative regulation of fatty acid biosynthetic process"/>
    <property type="evidence" value="ECO:0007669"/>
    <property type="project" value="TreeGrafter"/>
</dbReference>
<dbReference type="PANTHER" id="PTHR15574:SF40">
    <property type="entry name" value="WD AND TETRATRICOPEPTIDE REPEATS PROTEIN 1"/>
    <property type="match status" value="1"/>
</dbReference>
<dbReference type="Pfam" id="PF00400">
    <property type="entry name" value="WD40"/>
    <property type="match status" value="1"/>
</dbReference>
<dbReference type="InterPro" id="IPR045151">
    <property type="entry name" value="DCAF8"/>
</dbReference>
<dbReference type="Gene3D" id="2.130.10.10">
    <property type="entry name" value="YVTN repeat-like/Quinoprotein amine dehydrogenase"/>
    <property type="match status" value="2"/>
</dbReference>
<evidence type="ECO:0000256" key="3">
    <source>
        <dbReference type="SAM" id="MobiDB-lite"/>
    </source>
</evidence>
<evidence type="ECO:0000313" key="4">
    <source>
        <dbReference type="EMBL" id="KII73181.1"/>
    </source>
</evidence>
<keyword evidence="5" id="KW-1185">Reference proteome</keyword>
<evidence type="ECO:0000256" key="1">
    <source>
        <dbReference type="ARBA" id="ARBA00022574"/>
    </source>
</evidence>
<dbReference type="GO" id="GO:0080008">
    <property type="term" value="C:Cul4-RING E3 ubiquitin ligase complex"/>
    <property type="evidence" value="ECO:0007669"/>
    <property type="project" value="TreeGrafter"/>
</dbReference>
<evidence type="ECO:0000256" key="2">
    <source>
        <dbReference type="ARBA" id="ARBA00022737"/>
    </source>
</evidence>
<protein>
    <submittedName>
        <fullName evidence="4">DDB1-and CUL4-associated factor 6</fullName>
    </submittedName>
</protein>
<proteinExistence type="predicted"/>
<organism evidence="4 5">
    <name type="scientific">Thelohanellus kitauei</name>
    <name type="common">Myxosporean</name>
    <dbReference type="NCBI Taxonomy" id="669202"/>
    <lineage>
        <taxon>Eukaryota</taxon>
        <taxon>Metazoa</taxon>
        <taxon>Cnidaria</taxon>
        <taxon>Myxozoa</taxon>
        <taxon>Myxosporea</taxon>
        <taxon>Bivalvulida</taxon>
        <taxon>Platysporina</taxon>
        <taxon>Myxobolidae</taxon>
        <taxon>Thelohanellus</taxon>
    </lineage>
</organism>
<sequence length="363" mass="40962">MESEPYIFLVCSIEGSVRQYDIREKTSCECTHCTKDVIIHIPSQINSIDVCPTRTYECALAFNNNQIHFFDRRKLYTSAREHDSGKYAATFQLIPVPPPNHSLNITGFTTIKYSDDGADLVCNYVGDKVVVVSCDYHRKMSSSHALVYNPECYTRSSYFDASECKVKKTLSGISERNETETTRRSRSTISTMPGVEDFPIRRADMRRIMLHELGYTSLGYVLSDFKPPTYIPLKTSIYTGHSNVKTMLKEAVFWGKNHILAGSDCGRVFIWDRTEDSISNLLKGDQFIVNSLAYHPYLPVLVCSGIDSTIKVFKPGPSEPASRDEINMAISNSRTTLENYRDLNQSQDGSELEEHGDDGSEVS</sequence>
<dbReference type="Proteomes" id="UP000031668">
    <property type="component" value="Unassembled WGS sequence"/>
</dbReference>
<dbReference type="OrthoDB" id="4869960at2759"/>
<evidence type="ECO:0000313" key="5">
    <source>
        <dbReference type="Proteomes" id="UP000031668"/>
    </source>
</evidence>
<keyword evidence="2" id="KW-0677">Repeat</keyword>
<name>A0A0C2N0S5_THEKT</name>
<dbReference type="PANTHER" id="PTHR15574">
    <property type="entry name" value="WD REPEAT DOMAIN-CONTAINING FAMILY"/>
    <property type="match status" value="1"/>
</dbReference>
<reference evidence="4 5" key="1">
    <citation type="journal article" date="2014" name="Genome Biol. Evol.">
        <title>The genome of the myxosporean Thelohanellus kitauei shows adaptations to nutrient acquisition within its fish host.</title>
        <authorList>
            <person name="Yang Y."/>
            <person name="Xiong J."/>
            <person name="Zhou Z."/>
            <person name="Huo F."/>
            <person name="Miao W."/>
            <person name="Ran C."/>
            <person name="Liu Y."/>
            <person name="Zhang J."/>
            <person name="Feng J."/>
            <person name="Wang M."/>
            <person name="Wang M."/>
            <person name="Wang L."/>
            <person name="Yao B."/>
        </authorList>
    </citation>
    <scope>NUCLEOTIDE SEQUENCE [LARGE SCALE GENOMIC DNA]</scope>
    <source>
        <strain evidence="4">Wuqing</strain>
    </source>
</reference>
<dbReference type="OMA" id="THTLRCH"/>
<feature type="compositionally biased region" description="Polar residues" evidence="3">
    <location>
        <begin position="337"/>
        <end position="349"/>
    </location>
</feature>
<comment type="caution">
    <text evidence="4">The sequence shown here is derived from an EMBL/GenBank/DDBJ whole genome shotgun (WGS) entry which is preliminary data.</text>
</comment>
<dbReference type="GO" id="GO:0005737">
    <property type="term" value="C:cytoplasm"/>
    <property type="evidence" value="ECO:0007669"/>
    <property type="project" value="TreeGrafter"/>
</dbReference>
<dbReference type="SUPFAM" id="SSF50978">
    <property type="entry name" value="WD40 repeat-like"/>
    <property type="match status" value="1"/>
</dbReference>
<feature type="region of interest" description="Disordered" evidence="3">
    <location>
        <begin position="337"/>
        <end position="363"/>
    </location>
</feature>
<dbReference type="AlphaFoldDB" id="A0A0C2N0S5"/>
<dbReference type="InterPro" id="IPR015943">
    <property type="entry name" value="WD40/YVTN_repeat-like_dom_sf"/>
</dbReference>
<dbReference type="EMBL" id="JWZT01000939">
    <property type="protein sequence ID" value="KII73181.1"/>
    <property type="molecule type" value="Genomic_DNA"/>
</dbReference>
<feature type="compositionally biased region" description="Acidic residues" evidence="3">
    <location>
        <begin position="350"/>
        <end position="363"/>
    </location>
</feature>
<dbReference type="SMART" id="SM00320">
    <property type="entry name" value="WD40"/>
    <property type="match status" value="3"/>
</dbReference>
<dbReference type="InterPro" id="IPR036322">
    <property type="entry name" value="WD40_repeat_dom_sf"/>
</dbReference>
<keyword evidence="1" id="KW-0853">WD repeat</keyword>
<gene>
    <name evidence="4" type="ORF">RF11_12513</name>
</gene>
<dbReference type="InterPro" id="IPR001680">
    <property type="entry name" value="WD40_rpt"/>
</dbReference>
<accession>A0A0C2N0S5</accession>